<gene>
    <name evidence="14" type="primary">LOC113798886</name>
</gene>
<feature type="disulfide bond" evidence="8">
    <location>
        <begin position="511"/>
        <end position="538"/>
    </location>
</feature>
<feature type="disulfide bond" evidence="8">
    <location>
        <begin position="453"/>
        <end position="480"/>
    </location>
</feature>
<feature type="disulfide bond" evidence="8">
    <location>
        <begin position="965"/>
        <end position="1008"/>
    </location>
</feature>
<evidence type="ECO:0000256" key="2">
    <source>
        <dbReference type="ARBA" id="ARBA00022723"/>
    </source>
</evidence>
<evidence type="ECO:0000256" key="7">
    <source>
        <dbReference type="ARBA" id="ARBA00023180"/>
    </source>
</evidence>
<dbReference type="AlphaFoldDB" id="A0A6P6YK47"/>
<dbReference type="PROSITE" id="PS50923">
    <property type="entry name" value="SUSHI"/>
    <property type="match status" value="11"/>
</dbReference>
<dbReference type="InterPro" id="IPR006585">
    <property type="entry name" value="FTP1"/>
</dbReference>
<dbReference type="Pfam" id="PF00059">
    <property type="entry name" value="Lectin_C"/>
    <property type="match status" value="1"/>
</dbReference>
<dbReference type="OMA" id="DWCPEPP"/>
<dbReference type="SUPFAM" id="SSF56436">
    <property type="entry name" value="C-type lectin-like"/>
    <property type="match status" value="1"/>
</dbReference>
<evidence type="ECO:0000256" key="8">
    <source>
        <dbReference type="PROSITE-ProRule" id="PRU00302"/>
    </source>
</evidence>
<feature type="disulfide bond" evidence="8">
    <location>
        <begin position="629"/>
        <end position="656"/>
    </location>
</feature>
<feature type="compositionally biased region" description="Low complexity" evidence="9">
    <location>
        <begin position="1218"/>
        <end position="1235"/>
    </location>
</feature>
<keyword evidence="10" id="KW-0812">Transmembrane</keyword>
<keyword evidence="6 8" id="KW-1015">Disulfide bond</keyword>
<sequence length="1235" mass="138717">MHSFIVSKSILSFTNLLMNITISKRKMRMQSSSLSTYIFIIFIIIINNNILFNHASDLIVNNSNDNQHYCPYPSVPLYADVQLSSEFIVNGTKAFYKCNDGYELFGTTIIRTCIDRKWSGTLPYCAVNVAYGKPTNQSSTVKGGDSRNANDGDLSVLHENKFCTETKVENSPWWQVDLLQPYEIRVIRILTRSCCGQQPLHDLEIRVGNSSTVQGNRLCAWFPGTLNDGENKDFTCANAIIGRYVYIQMVGIESSLSLCEVFVFTTKEFSSNRCGDAMEYQQITSFNQTCYEFQTQRGGSFVDADMYCKSRGGLLIHSITDMTQNFLFYELERYKIKLRSKLVWVGARRDHYAQNITSLFGTRPRLFWHWINGQSINKFLWAEDQPNNYNGQQNCIVLDGGRKWLWNDVTCDLDYLPWICQYSPSNCGNPDINENSTIIKNDFRIGNIITYQCAQGCRLDGLQKRFCQSNGFWQGDAPTCVYVDCGPLQTISKGHVNYLRTDFNASATYSCIRDYALVGTETRYCLGNGSWSDQEPKCMYSLCTQPSEIDNGLVHVTNRTINGIATYSCHSGFVLFGQSQLSCQIGGSWSNNVPQCKFIDCRLPLEVNNGYYKLLNKTTYYGSNIIYECDRNYLLVGNRTRTCTELGLWSGLEPSCEMVNCGMPKKLSGIKFTGTKFTVDSELIFECESGYQLVEGNPKRKCLENGHWSGDDIVCKYVECGRVQPIWKGEIIYVNLTTHLGSIINYSCGTGYRLVGDQARVCQENGKWSGNKAKCEEIRCSPPEIPKNSSVVYNGNDRSYSDSFKVGSTVQYRCSLGHIVQGQSLRTCETTGLWNDAPPICVYIDCGLPFPLSNGKWLLTVNTTYYGSTVEYECNSNFKLNGPRRRICLENGTWSSVPPVCELVTCKAPETKDEKTMIQVSNHQVGSKAIYSCINGLELIGNNERTCQTNGQWSGQIPYCRYVDCGRPPVIPNGRGYLVNGTTFYGSIVEYHCLPDFKMISDSQHRFCQANGEWSGIIPRCLETQDANEIEDSLRANNIDGESDYESVESSKSIGIGVSFGIGTILILMIIIGFLFVKIKKQKPIKSGENIEVNHHHLHHAATINKDNISQPMTYSRICLDSDMAVMNATNNFRTNNSNLVTFSAPNNGNGSSGGGGSLMMKTQPLYANLPMTQNDANIIHVPVSQNIVVNRPLPAIIQKGQHHNHHPTSPLPPLPPSQQQQHYNNINNNTTKNL</sequence>
<feature type="transmembrane region" description="Helical" evidence="10">
    <location>
        <begin position="34"/>
        <end position="52"/>
    </location>
</feature>
<dbReference type="RefSeq" id="XP_027205274.1">
    <property type="nucleotide sequence ID" value="XM_027349473.1"/>
</dbReference>
<proteinExistence type="predicted"/>
<feature type="domain" description="Sushi" evidence="12">
    <location>
        <begin position="599"/>
        <end position="658"/>
    </location>
</feature>
<dbReference type="FunFam" id="2.60.120.260:FF:000105">
    <property type="entry name" value="Sushi, von Willebrand factor type A, EGF and pentraxin domain-containing protein 1"/>
    <property type="match status" value="1"/>
</dbReference>
<name>A0A6P6YK47_DERPT</name>
<keyword evidence="5" id="KW-0106">Calcium</keyword>
<feature type="domain" description="Sushi" evidence="12">
    <location>
        <begin position="483"/>
        <end position="540"/>
    </location>
</feature>
<dbReference type="SMART" id="SM00032">
    <property type="entry name" value="CCP"/>
    <property type="match status" value="11"/>
</dbReference>
<feature type="domain" description="Sushi" evidence="12">
    <location>
        <begin position="963"/>
        <end position="1023"/>
    </location>
</feature>
<keyword evidence="2" id="KW-0479">Metal-binding</keyword>
<feature type="disulfide bond" evidence="8">
    <location>
        <begin position="569"/>
        <end position="596"/>
    </location>
</feature>
<feature type="disulfide bond" evidence="8">
    <location>
        <begin position="874"/>
        <end position="901"/>
    </location>
</feature>
<feature type="domain" description="Sushi" evidence="12">
    <location>
        <begin position="778"/>
        <end position="843"/>
    </location>
</feature>
<feature type="disulfide bond" evidence="8">
    <location>
        <begin position="933"/>
        <end position="960"/>
    </location>
</feature>
<dbReference type="Gene3D" id="3.10.100.10">
    <property type="entry name" value="Mannose-Binding Protein A, subunit A"/>
    <property type="match status" value="1"/>
</dbReference>
<feature type="domain" description="C-type lectin" evidence="11">
    <location>
        <begin position="286"/>
        <end position="412"/>
    </location>
</feature>
<dbReference type="PANTHER" id="PTHR46393">
    <property type="entry name" value="SUSHI DOMAIN-CONTAINING PROTEIN"/>
    <property type="match status" value="1"/>
</dbReference>
<dbReference type="SUPFAM" id="SSF49785">
    <property type="entry name" value="Galactose-binding domain-like"/>
    <property type="match status" value="1"/>
</dbReference>
<dbReference type="SMART" id="SM00034">
    <property type="entry name" value="CLECT"/>
    <property type="match status" value="1"/>
</dbReference>
<dbReference type="CDD" id="cd00033">
    <property type="entry name" value="CCP"/>
    <property type="match status" value="11"/>
</dbReference>
<feature type="disulfide bond" evidence="8">
    <location>
        <begin position="814"/>
        <end position="841"/>
    </location>
</feature>
<comment type="caution">
    <text evidence="8">Lacks conserved residue(s) required for the propagation of feature annotation.</text>
</comment>
<dbReference type="InterPro" id="IPR018378">
    <property type="entry name" value="C-type_lectin_CS"/>
</dbReference>
<keyword evidence="1 8" id="KW-0768">Sushi</keyword>
<dbReference type="Gene3D" id="2.60.120.260">
    <property type="entry name" value="Galactose-binding domain-like"/>
    <property type="match status" value="1"/>
</dbReference>
<keyword evidence="10" id="KW-1133">Transmembrane helix</keyword>
<dbReference type="PROSITE" id="PS00615">
    <property type="entry name" value="C_TYPE_LECTIN_1"/>
    <property type="match status" value="1"/>
</dbReference>
<dbReference type="Proteomes" id="UP000515146">
    <property type="component" value="Unplaced"/>
</dbReference>
<feature type="domain" description="Sushi" evidence="12">
    <location>
        <begin position="844"/>
        <end position="903"/>
    </location>
</feature>
<evidence type="ECO:0000259" key="11">
    <source>
        <dbReference type="PROSITE" id="PS50041"/>
    </source>
</evidence>
<feature type="domain" description="Sushi" evidence="12">
    <location>
        <begin position="541"/>
        <end position="598"/>
    </location>
</feature>
<keyword evidence="10" id="KW-0472">Membrane</keyword>
<dbReference type="OrthoDB" id="406096at2759"/>
<dbReference type="CDD" id="cd00037">
    <property type="entry name" value="CLECT"/>
    <property type="match status" value="1"/>
</dbReference>
<dbReference type="InterPro" id="IPR001304">
    <property type="entry name" value="C-type_lectin-like"/>
</dbReference>
<dbReference type="InterPro" id="IPR016187">
    <property type="entry name" value="CTDL_fold"/>
</dbReference>
<keyword evidence="4" id="KW-0677">Repeat</keyword>
<dbReference type="SMART" id="SM00607">
    <property type="entry name" value="FTP"/>
    <property type="match status" value="1"/>
</dbReference>
<feature type="domain" description="Sushi" evidence="12">
    <location>
        <begin position="904"/>
        <end position="962"/>
    </location>
</feature>
<dbReference type="SUPFAM" id="SSF57535">
    <property type="entry name" value="Complement control module/SCR domain"/>
    <property type="match status" value="11"/>
</dbReference>
<dbReference type="InterPro" id="IPR035976">
    <property type="entry name" value="Sushi/SCR/CCP_sf"/>
</dbReference>
<evidence type="ECO:0000256" key="3">
    <source>
        <dbReference type="ARBA" id="ARBA00022729"/>
    </source>
</evidence>
<dbReference type="InterPro" id="IPR016186">
    <property type="entry name" value="C-type_lectin-like/link_sf"/>
</dbReference>
<evidence type="ECO:0000313" key="13">
    <source>
        <dbReference type="Proteomes" id="UP000515146"/>
    </source>
</evidence>
<keyword evidence="13" id="KW-1185">Reference proteome</keyword>
<evidence type="ECO:0000256" key="9">
    <source>
        <dbReference type="SAM" id="MobiDB-lite"/>
    </source>
</evidence>
<dbReference type="KEGG" id="dpte:113798886"/>
<dbReference type="Pfam" id="PF22633">
    <property type="entry name" value="F5_F8_type_C_2"/>
    <property type="match status" value="1"/>
</dbReference>
<evidence type="ECO:0000256" key="5">
    <source>
        <dbReference type="ARBA" id="ARBA00022837"/>
    </source>
</evidence>
<evidence type="ECO:0000256" key="10">
    <source>
        <dbReference type="SAM" id="Phobius"/>
    </source>
</evidence>
<dbReference type="GO" id="GO:0046872">
    <property type="term" value="F:metal ion binding"/>
    <property type="evidence" value="ECO:0007669"/>
    <property type="project" value="UniProtKB-KW"/>
</dbReference>
<protein>
    <submittedName>
        <fullName evidence="14">Sushi, von Willebrand factor type A, EGF and pentraxin domain-containing protein 1-like</fullName>
    </submittedName>
</protein>
<evidence type="ECO:0000313" key="14">
    <source>
        <dbReference type="RefSeq" id="XP_027205274.1"/>
    </source>
</evidence>
<dbReference type="InParanoid" id="A0A6P6YK47"/>
<dbReference type="Gene3D" id="2.10.70.10">
    <property type="entry name" value="Complement Module, domain 1"/>
    <property type="match status" value="11"/>
</dbReference>
<dbReference type="InterPro" id="IPR000436">
    <property type="entry name" value="Sushi_SCR_CCP_dom"/>
</dbReference>
<feature type="transmembrane region" description="Helical" evidence="10">
    <location>
        <begin position="1054"/>
        <end position="1077"/>
    </location>
</feature>
<reference evidence="14" key="1">
    <citation type="submission" date="2025-08" db="UniProtKB">
        <authorList>
            <consortium name="RefSeq"/>
        </authorList>
    </citation>
    <scope>IDENTIFICATION</scope>
    <source>
        <strain evidence="14">Airmid</strain>
    </source>
</reference>
<evidence type="ECO:0000256" key="4">
    <source>
        <dbReference type="ARBA" id="ARBA00022737"/>
    </source>
</evidence>
<feature type="disulfide bond" evidence="8">
    <location>
        <begin position="98"/>
        <end position="125"/>
    </location>
</feature>
<keyword evidence="3" id="KW-0732">Signal</keyword>
<feature type="region of interest" description="Disordered" evidence="9">
    <location>
        <begin position="1200"/>
        <end position="1235"/>
    </location>
</feature>
<feature type="disulfide bond" evidence="8">
    <location>
        <begin position="748"/>
        <end position="775"/>
    </location>
</feature>
<feature type="domain" description="Sushi" evidence="12">
    <location>
        <begin position="718"/>
        <end position="777"/>
    </location>
</feature>
<organism evidence="13 14">
    <name type="scientific">Dermatophagoides pteronyssinus</name>
    <name type="common">European house dust mite</name>
    <dbReference type="NCBI Taxonomy" id="6956"/>
    <lineage>
        <taxon>Eukaryota</taxon>
        <taxon>Metazoa</taxon>
        <taxon>Ecdysozoa</taxon>
        <taxon>Arthropoda</taxon>
        <taxon>Chelicerata</taxon>
        <taxon>Arachnida</taxon>
        <taxon>Acari</taxon>
        <taxon>Acariformes</taxon>
        <taxon>Sarcoptiformes</taxon>
        <taxon>Astigmata</taxon>
        <taxon>Psoroptidia</taxon>
        <taxon>Analgoidea</taxon>
        <taxon>Pyroglyphidae</taxon>
        <taxon>Dermatophagoidinae</taxon>
        <taxon>Dermatophagoides</taxon>
    </lineage>
</organism>
<evidence type="ECO:0000259" key="12">
    <source>
        <dbReference type="PROSITE" id="PS50923"/>
    </source>
</evidence>
<evidence type="ECO:0000256" key="6">
    <source>
        <dbReference type="ARBA" id="ARBA00023157"/>
    </source>
</evidence>
<dbReference type="InterPro" id="IPR008979">
    <property type="entry name" value="Galactose-bd-like_sf"/>
</dbReference>
<dbReference type="PROSITE" id="PS50041">
    <property type="entry name" value="C_TYPE_LECTIN_2"/>
    <property type="match status" value="1"/>
</dbReference>
<dbReference type="FunCoup" id="A0A6P6YK47">
    <property type="interactions" value="1"/>
</dbReference>
<dbReference type="PANTHER" id="PTHR46393:SF7">
    <property type="entry name" value="COMPLEMENT C2"/>
    <property type="match status" value="1"/>
</dbReference>
<feature type="domain" description="Sushi" evidence="12">
    <location>
        <begin position="425"/>
        <end position="482"/>
    </location>
</feature>
<feature type="domain" description="Sushi" evidence="12">
    <location>
        <begin position="659"/>
        <end position="717"/>
    </location>
</feature>
<feature type="domain" description="Sushi" evidence="12">
    <location>
        <begin position="68"/>
        <end position="127"/>
    </location>
</feature>
<keyword evidence="7" id="KW-0325">Glycoprotein</keyword>
<dbReference type="Pfam" id="PF00084">
    <property type="entry name" value="Sushi"/>
    <property type="match status" value="11"/>
</dbReference>
<evidence type="ECO:0000256" key="1">
    <source>
        <dbReference type="ARBA" id="ARBA00022659"/>
    </source>
</evidence>
<accession>A0A6P6YK47</accession>